<feature type="non-terminal residue" evidence="1">
    <location>
        <position position="1"/>
    </location>
</feature>
<reference evidence="1" key="1">
    <citation type="submission" date="2021-02" db="EMBL/GenBank/DDBJ databases">
        <authorList>
            <person name="Nowell W R."/>
        </authorList>
    </citation>
    <scope>NUCLEOTIDE SEQUENCE</scope>
</reference>
<sequence length="134" mass="15631">KQRDWNIRRGGRSSPESLTIFGIPNYETRVTLQMSDFGLDGIMDNIELFRIYTKICERLSQDYGMYILSSAYGYCGKDNDKGDILKFNILVHPKFLTYIDQHGQSHMLPKNKHRAKVFELVRDTVMKILQKTHA</sequence>
<gene>
    <name evidence="1" type="ORF">KXQ929_LOCUS19895</name>
</gene>
<evidence type="ECO:0000313" key="1">
    <source>
        <dbReference type="EMBL" id="CAF3847504.1"/>
    </source>
</evidence>
<dbReference type="Proteomes" id="UP000663868">
    <property type="component" value="Unassembled WGS sequence"/>
</dbReference>
<comment type="caution">
    <text evidence="1">The sequence shown here is derived from an EMBL/GenBank/DDBJ whole genome shotgun (WGS) entry which is preliminary data.</text>
</comment>
<proteinExistence type="predicted"/>
<protein>
    <submittedName>
        <fullName evidence="1">Uncharacterized protein</fullName>
    </submittedName>
</protein>
<dbReference type="AlphaFoldDB" id="A0A819EAP9"/>
<dbReference type="EMBL" id="CAJOBB010001369">
    <property type="protein sequence ID" value="CAF3847504.1"/>
    <property type="molecule type" value="Genomic_DNA"/>
</dbReference>
<accession>A0A819EAP9</accession>
<organism evidence="1 2">
    <name type="scientific">Adineta steineri</name>
    <dbReference type="NCBI Taxonomy" id="433720"/>
    <lineage>
        <taxon>Eukaryota</taxon>
        <taxon>Metazoa</taxon>
        <taxon>Spiralia</taxon>
        <taxon>Gnathifera</taxon>
        <taxon>Rotifera</taxon>
        <taxon>Eurotatoria</taxon>
        <taxon>Bdelloidea</taxon>
        <taxon>Adinetida</taxon>
        <taxon>Adinetidae</taxon>
        <taxon>Adineta</taxon>
    </lineage>
</organism>
<name>A0A819EAP9_9BILA</name>
<evidence type="ECO:0000313" key="2">
    <source>
        <dbReference type="Proteomes" id="UP000663868"/>
    </source>
</evidence>